<dbReference type="Pfam" id="PF10592">
    <property type="entry name" value="AIPR"/>
    <property type="match status" value="1"/>
</dbReference>
<dbReference type="InterPro" id="IPR018891">
    <property type="entry name" value="AIPR_C"/>
</dbReference>
<name>A0A1V4CV14_9ACTN</name>
<dbReference type="Proteomes" id="UP000033615">
    <property type="component" value="Unassembled WGS sequence"/>
</dbReference>
<evidence type="ECO:0000259" key="1">
    <source>
        <dbReference type="Pfam" id="PF10592"/>
    </source>
</evidence>
<evidence type="ECO:0000313" key="2">
    <source>
        <dbReference type="EMBL" id="OPF71058.1"/>
    </source>
</evidence>
<accession>A0A1V4CV14</accession>
<dbReference type="OrthoDB" id="9806213at2"/>
<keyword evidence="3" id="KW-1185">Reference proteome</keyword>
<dbReference type="EMBL" id="LAKD02000123">
    <property type="protein sequence ID" value="OPF71058.1"/>
    <property type="molecule type" value="Genomic_DNA"/>
</dbReference>
<reference evidence="2" key="1">
    <citation type="submission" date="2016-12" db="EMBL/GenBank/DDBJ databases">
        <title>Genome sequence of Streptomyces antioxidans MUSC 164.</title>
        <authorList>
            <person name="Lee L.-H."/>
            <person name="Ser H.-L."/>
        </authorList>
    </citation>
    <scope>NUCLEOTIDE SEQUENCE [LARGE SCALE GENOMIC DNA]</scope>
    <source>
        <strain evidence="2">MUSC 164</strain>
    </source>
</reference>
<sequence length="714" mass="77922">MHDEEYALAVGQLRAALSREFAGLIDMTDFPSAAPDPLRESAFLTRALAAKAASLLTDREPDEAAAAVIDGVGDMGIDAVAFSIATPELWLIRAKWSDRGTAGISAEDADRLSYSLRLLTDLRYERFNARFQHLAARVDEVLTSPDCRIHLVLATMGDGRMASDPESVFSRVLAEFNAFGEFVDIRSLGLADLYAAVCQDVTPKRFSVTATMADGWVAVHHPYETYIGAIAADELAGWYEQHGERLYEGNVRRYLGMTKVNQELVGSLVSDPDHFWLFNNGVTVVCDDVRPHYFARRTAGQPVRLELTNAQMVNGAQTAASAYHAFRQDPDATAQARVMLRVICVKDAPDGLTLSIAKASNTQNHIEPRDFIALAPEQDLIRADFALTLGKSYVYKRGELDPSPATGCSIVEAATALACAHRDAGLVARVRADHDHLWRSGPDGAYSKLFGRRPTAHQIWRSVQLTRAIGQALEDVSGTLIGRERALIGSGSLLLNHIAFQLVGHDDIDEPGDTWQSRANTVAGRIGTAVPLLRRLLDDLYGEHALLARVFSDASRCRELAAAALDSLAEEGLSSSPVLTPPARRLCPSRRRRSSVRLLVDHRRITDGARLVFRTTTRPEEQALGDWLGEDPRRYLATWVNDARAPLIWAVDGERYSPSALVMRIWQEAAWAEAPVAVQGVRCWVLPGEGTLVDLVEELVADGAAGSGDGASGS</sequence>
<feature type="domain" description="Abortive phage infection protein C-terminal" evidence="1">
    <location>
        <begin position="247"/>
        <end position="397"/>
    </location>
</feature>
<gene>
    <name evidence="2" type="ORF">VT50_0235260</name>
</gene>
<dbReference type="RefSeq" id="WP_046087885.1">
    <property type="nucleotide sequence ID" value="NZ_LAKD02000123.1"/>
</dbReference>
<proteinExistence type="predicted"/>
<protein>
    <recommendedName>
        <fullName evidence="1">Abortive phage infection protein C-terminal domain-containing protein</fullName>
    </recommendedName>
</protein>
<comment type="caution">
    <text evidence="2">The sequence shown here is derived from an EMBL/GenBank/DDBJ whole genome shotgun (WGS) entry which is preliminary data.</text>
</comment>
<evidence type="ECO:0000313" key="3">
    <source>
        <dbReference type="Proteomes" id="UP000033615"/>
    </source>
</evidence>
<organism evidence="2 3">
    <name type="scientific">Streptomyces antioxidans</name>
    <dbReference type="NCBI Taxonomy" id="1507734"/>
    <lineage>
        <taxon>Bacteria</taxon>
        <taxon>Bacillati</taxon>
        <taxon>Actinomycetota</taxon>
        <taxon>Actinomycetes</taxon>
        <taxon>Kitasatosporales</taxon>
        <taxon>Streptomycetaceae</taxon>
        <taxon>Streptomyces</taxon>
    </lineage>
</organism>
<dbReference type="AlphaFoldDB" id="A0A1V4CV14"/>